<evidence type="ECO:0000313" key="1">
    <source>
        <dbReference type="EMBL" id="NYD47909.1"/>
    </source>
</evidence>
<dbReference type="EMBL" id="JACCBA010000001">
    <property type="protein sequence ID" value="NYD47909.1"/>
    <property type="molecule type" value="Genomic_DNA"/>
</dbReference>
<proteinExistence type="predicted"/>
<comment type="caution">
    <text evidence="1">The sequence shown here is derived from an EMBL/GenBank/DDBJ whole genome shotgun (WGS) entry which is preliminary data.</text>
</comment>
<protein>
    <submittedName>
        <fullName evidence="1">Uncharacterized protein</fullName>
    </submittedName>
</protein>
<reference evidence="1 2" key="1">
    <citation type="submission" date="2020-07" db="EMBL/GenBank/DDBJ databases">
        <title>Sequencing the genomes of 1000 actinobacteria strains.</title>
        <authorList>
            <person name="Klenk H.-P."/>
        </authorList>
    </citation>
    <scope>NUCLEOTIDE SEQUENCE [LARGE SCALE GENOMIC DNA]</scope>
    <source>
        <strain evidence="1 2">DSM 40398</strain>
    </source>
</reference>
<accession>A0A7Y9EHP8</accession>
<sequence length="326" mass="36792">MSDVIDYGRFADRLLAVRPRWDLYREFHEEWGYEVPEGEPSWPRWSEDEHKAYVQRLKGESATGEDDPFKDVDLALPIPKALDEWWDLPFNSFTHTPRLYWTNPVYPPTVRPDPSGYGISEGLPEGSPFIQGDDVRVCIFKAENQYCNEWGYLAAEAGQEDPRVLVDVDDEGGWALQARSISEFFLLLAVQRLPTSLGWVLEFGYDDLEGGTPIGERLDRTYREMGLLPWRELGADTHAYGGPDVIILHDREGTGDHPLVIAGRTRAASAQAADLLGLEWSDDLPEPPLDPFLSPPVPPRRIVGIRLGRRPSVQVRRRGTASSGCH</sequence>
<name>A0A7Y9EHP8_9ACTN</name>
<dbReference type="AlphaFoldDB" id="A0A7Y9EHP8"/>
<organism evidence="1 2">
    <name type="scientific">Actinomadura luteofluorescens</name>
    <dbReference type="NCBI Taxonomy" id="46163"/>
    <lineage>
        <taxon>Bacteria</taxon>
        <taxon>Bacillati</taxon>
        <taxon>Actinomycetota</taxon>
        <taxon>Actinomycetes</taxon>
        <taxon>Streptosporangiales</taxon>
        <taxon>Thermomonosporaceae</taxon>
        <taxon>Actinomadura</taxon>
    </lineage>
</organism>
<evidence type="ECO:0000313" key="2">
    <source>
        <dbReference type="Proteomes" id="UP000529783"/>
    </source>
</evidence>
<dbReference type="Proteomes" id="UP000529783">
    <property type="component" value="Unassembled WGS sequence"/>
</dbReference>
<keyword evidence="2" id="KW-1185">Reference proteome</keyword>
<gene>
    <name evidence="1" type="ORF">BJY14_003892</name>
</gene>
<dbReference type="RefSeq" id="WP_179844913.1">
    <property type="nucleotide sequence ID" value="NZ_JACCBA010000001.1"/>
</dbReference>